<feature type="compositionally biased region" description="Basic and acidic residues" evidence="1">
    <location>
        <begin position="32"/>
        <end position="54"/>
    </location>
</feature>
<protein>
    <recommendedName>
        <fullName evidence="2">UBA domain-containing protein</fullName>
    </recommendedName>
</protein>
<comment type="caution">
    <text evidence="3">The sequence shown here is derived from an EMBL/GenBank/DDBJ whole genome shotgun (WGS) entry which is preliminary data.</text>
</comment>
<evidence type="ECO:0000256" key="1">
    <source>
        <dbReference type="SAM" id="MobiDB-lite"/>
    </source>
</evidence>
<reference evidence="3 4" key="1">
    <citation type="journal article" date="2016" name="Nat. Commun.">
        <title>Thousands of microbial genomes shed light on interconnected biogeochemical processes in an aquifer system.</title>
        <authorList>
            <person name="Anantharaman K."/>
            <person name="Brown C.T."/>
            <person name="Hug L.A."/>
            <person name="Sharon I."/>
            <person name="Castelle C.J."/>
            <person name="Probst A.J."/>
            <person name="Thomas B.C."/>
            <person name="Singh A."/>
            <person name="Wilkins M.J."/>
            <person name="Karaoz U."/>
            <person name="Brodie E.L."/>
            <person name="Williams K.H."/>
            <person name="Hubbard S.S."/>
            <person name="Banfield J.F."/>
        </authorList>
    </citation>
    <scope>NUCLEOTIDE SEQUENCE [LARGE SCALE GENOMIC DNA]</scope>
</reference>
<dbReference type="InterPro" id="IPR015940">
    <property type="entry name" value="UBA"/>
</dbReference>
<accession>A0A1F5FVV0</accession>
<feature type="compositionally biased region" description="Basic residues" evidence="1">
    <location>
        <begin position="65"/>
        <end position="78"/>
    </location>
</feature>
<feature type="region of interest" description="Disordered" evidence="1">
    <location>
        <begin position="256"/>
        <end position="285"/>
    </location>
</feature>
<dbReference type="EMBL" id="MFAQ01000009">
    <property type="protein sequence ID" value="OGD83748.1"/>
    <property type="molecule type" value="Genomic_DNA"/>
</dbReference>
<organism evidence="3 4">
    <name type="scientific">Candidatus Collierbacteria bacterium RIFOXYD1_FULL_40_9</name>
    <dbReference type="NCBI Taxonomy" id="1817731"/>
    <lineage>
        <taxon>Bacteria</taxon>
        <taxon>Candidatus Collieribacteriota</taxon>
    </lineage>
</organism>
<dbReference type="Proteomes" id="UP000179237">
    <property type="component" value="Unassembled WGS sequence"/>
</dbReference>
<gene>
    <name evidence="3" type="ORF">A2572_00820</name>
</gene>
<dbReference type="PROSITE" id="PS50030">
    <property type="entry name" value="UBA"/>
    <property type="match status" value="1"/>
</dbReference>
<evidence type="ECO:0000313" key="4">
    <source>
        <dbReference type="Proteomes" id="UP000179237"/>
    </source>
</evidence>
<evidence type="ECO:0000259" key="2">
    <source>
        <dbReference type="PROSITE" id="PS50030"/>
    </source>
</evidence>
<evidence type="ECO:0000313" key="3">
    <source>
        <dbReference type="EMBL" id="OGD83748.1"/>
    </source>
</evidence>
<sequence length="807" mass="93741">MGAKDIDANSLNSDDFARLFKRGAVGGVETGSSEKEFKSPSEEQELKIDINGRENDEDEFLDRKDKKKKKKEKRRKEKQRNPEIVKLMTEFEAISQTVRPEEEEKVANEGAGDKDRVIDKKETEIIERAKRMDVGYQRSRLHYLGHRQNLIQEGKDGLSAIDKDDYIVGKLRLIEDLMTLANRVGDLREVKDRLISVGVYVKDIENLFEKIKPLHEERQKLLQKFYEDGSREDLEKVEKEIGDIFVVDEMMERIKNGEKAQPRKENIKEEVKGGPKDLGKTEGSEKNKSELVNYMNKGFFDDLLMTTWGNWKESFSQEEANLRLQKVGVNLEDVYKKAGDGGVEIKKALISYMDHRNGDKKQNEPLLRALKREILLKLGLDVSVLDEKKVENADEKVKIEGIVPVEDKEREKYLEYLGGEFLDDLEVVYPRKEVKHSKEKKEQARKRYFVIHNFSLVTKPLDKKHPFYGKTNKEPRDYRVRDLLIEYFKLQEGTPRGWDVGLLEKMVGGDKERLRKLQEYLEEARKRNQEKGKKEKDKGEVKIDRDNFDFSGKTKAELYKMVPDGFNDPVKFFVAVNVIAGELDPRFPSVERAKKYFFDAVEGKEFILTPEMKQKLRDWLAIGGKIRRPGLPSEEDNLRELVDIGFDVNLADRERVREALDSIGFNKDDKEVAERYLKSLFADGGGEPKEPVVPKKTEFKEGEESEEIENERWMKVVGLLEKLGSVTGEERKTLYLEIESHGVRIRGTISDLIEAGANEDDIKNSFRHMANMAKVWKMGEEKARREYPKMVEKYASMARLLRLKWYN</sequence>
<feature type="domain" description="UBA" evidence="2">
    <location>
        <begin position="632"/>
        <end position="680"/>
    </location>
</feature>
<feature type="region of interest" description="Disordered" evidence="1">
    <location>
        <begin position="25"/>
        <end position="82"/>
    </location>
</feature>
<dbReference type="AlphaFoldDB" id="A0A1F5FVV0"/>
<name>A0A1F5FVV0_9BACT</name>
<proteinExistence type="predicted"/>